<dbReference type="InterPro" id="IPR037914">
    <property type="entry name" value="SpoVT-AbrB_sf"/>
</dbReference>
<gene>
    <name evidence="2" type="ORF">Athens101428_162</name>
</gene>
<protein>
    <recommendedName>
        <fullName evidence="1">SpoVT-AbrB domain-containing protein</fullName>
    </recommendedName>
</protein>
<dbReference type="Gene3D" id="2.10.260.10">
    <property type="match status" value="1"/>
</dbReference>
<feature type="domain" description="SpoVT-AbrB" evidence="1">
    <location>
        <begin position="17"/>
        <end position="53"/>
    </location>
</feature>
<dbReference type="InterPro" id="IPR007159">
    <property type="entry name" value="SpoVT-AbrB_dom"/>
</dbReference>
<reference evidence="2 3" key="1">
    <citation type="submission" date="2017-07" db="EMBL/GenBank/DDBJ databases">
        <title>Mechanisms for carbon and nitrogen cycling indicate functional differentiation within the Candidate Phyla Radiation.</title>
        <authorList>
            <person name="Danczak R.E."/>
            <person name="Johnston M.D."/>
            <person name="Kenah C."/>
            <person name="Slattery M."/>
            <person name="Wrighton K.C."/>
            <person name="Wilkins M.J."/>
        </authorList>
    </citation>
    <scope>NUCLEOTIDE SEQUENCE [LARGE SCALE GENOMIC DNA]</scope>
    <source>
        <strain evidence="2">Athens1014_28</strain>
    </source>
</reference>
<dbReference type="AlphaFoldDB" id="A0A554LPL6"/>
<dbReference type="Proteomes" id="UP000316495">
    <property type="component" value="Unassembled WGS sequence"/>
</dbReference>
<dbReference type="SUPFAM" id="SSF89447">
    <property type="entry name" value="AbrB/MazE/MraZ-like"/>
    <property type="match status" value="1"/>
</dbReference>
<organism evidence="2 3">
    <name type="scientific">Candidatus Berkelbacteria bacterium Athens1014_28</name>
    <dbReference type="NCBI Taxonomy" id="2017145"/>
    <lineage>
        <taxon>Bacteria</taxon>
        <taxon>Candidatus Berkelbacteria</taxon>
    </lineage>
</organism>
<dbReference type="GO" id="GO:0003677">
    <property type="term" value="F:DNA binding"/>
    <property type="evidence" value="ECO:0007669"/>
    <property type="project" value="InterPro"/>
</dbReference>
<dbReference type="Pfam" id="PF04014">
    <property type="entry name" value="MazE_antitoxin"/>
    <property type="match status" value="1"/>
</dbReference>
<accession>A0A554LPL6</accession>
<evidence type="ECO:0000313" key="2">
    <source>
        <dbReference type="EMBL" id="TSC94821.1"/>
    </source>
</evidence>
<dbReference type="EMBL" id="VMGN01000006">
    <property type="protein sequence ID" value="TSC94821.1"/>
    <property type="molecule type" value="Genomic_DNA"/>
</dbReference>
<evidence type="ECO:0000313" key="3">
    <source>
        <dbReference type="Proteomes" id="UP000316495"/>
    </source>
</evidence>
<evidence type="ECO:0000259" key="1">
    <source>
        <dbReference type="Pfam" id="PF04014"/>
    </source>
</evidence>
<sequence>MDKESRKLIKFSNYSLCVTLPKSTIKILGWEKGDIVKMTVDEKKGEILITSGKKQGKHAAKPVKKELVKKSAKLSKVKLNSKKTRW</sequence>
<proteinExistence type="predicted"/>
<comment type="caution">
    <text evidence="2">The sequence shown here is derived from an EMBL/GenBank/DDBJ whole genome shotgun (WGS) entry which is preliminary data.</text>
</comment>
<name>A0A554LPL6_9BACT</name>